<dbReference type="InterPro" id="IPR005119">
    <property type="entry name" value="LysR_subst-bd"/>
</dbReference>
<keyword evidence="2" id="KW-0805">Transcription regulation</keyword>
<evidence type="ECO:0000256" key="3">
    <source>
        <dbReference type="ARBA" id="ARBA00023125"/>
    </source>
</evidence>
<dbReference type="InterPro" id="IPR058163">
    <property type="entry name" value="LysR-type_TF_proteobact-type"/>
</dbReference>
<dbReference type="GO" id="GO:0003700">
    <property type="term" value="F:DNA-binding transcription factor activity"/>
    <property type="evidence" value="ECO:0007669"/>
    <property type="project" value="InterPro"/>
</dbReference>
<protein>
    <submittedName>
        <fullName evidence="6">LysR family transcriptional regulator</fullName>
    </submittedName>
</protein>
<comment type="caution">
    <text evidence="6">The sequence shown here is derived from an EMBL/GenBank/DDBJ whole genome shotgun (WGS) entry which is preliminary data.</text>
</comment>
<dbReference type="AlphaFoldDB" id="A0A9X4IRM9"/>
<dbReference type="RefSeq" id="WP_274675263.1">
    <property type="nucleotide sequence ID" value="NZ_JAKNAT010000037.1"/>
</dbReference>
<comment type="similarity">
    <text evidence="1">Belongs to the LysR transcriptional regulatory family.</text>
</comment>
<dbReference type="GO" id="GO:0006351">
    <property type="term" value="P:DNA-templated transcription"/>
    <property type="evidence" value="ECO:0007669"/>
    <property type="project" value="TreeGrafter"/>
</dbReference>
<evidence type="ECO:0000313" key="6">
    <source>
        <dbReference type="EMBL" id="MDE1244241.1"/>
    </source>
</evidence>
<accession>A0A9X4IRM9</accession>
<evidence type="ECO:0000313" key="7">
    <source>
        <dbReference type="Proteomes" id="UP001140979"/>
    </source>
</evidence>
<evidence type="ECO:0000256" key="4">
    <source>
        <dbReference type="ARBA" id="ARBA00023163"/>
    </source>
</evidence>
<dbReference type="SUPFAM" id="SSF46785">
    <property type="entry name" value="Winged helix' DNA-binding domain"/>
    <property type="match status" value="1"/>
</dbReference>
<dbReference type="InterPro" id="IPR036388">
    <property type="entry name" value="WH-like_DNA-bd_sf"/>
</dbReference>
<dbReference type="Gene3D" id="1.10.10.10">
    <property type="entry name" value="Winged helix-like DNA-binding domain superfamily/Winged helix DNA-binding domain"/>
    <property type="match status" value="1"/>
</dbReference>
<dbReference type="GO" id="GO:0043565">
    <property type="term" value="F:sequence-specific DNA binding"/>
    <property type="evidence" value="ECO:0007669"/>
    <property type="project" value="TreeGrafter"/>
</dbReference>
<name>A0A9X4IRM9_9VIBR</name>
<organism evidence="6 7">
    <name type="scientific">Vibrio aestuarianus</name>
    <dbReference type="NCBI Taxonomy" id="28171"/>
    <lineage>
        <taxon>Bacteria</taxon>
        <taxon>Pseudomonadati</taxon>
        <taxon>Pseudomonadota</taxon>
        <taxon>Gammaproteobacteria</taxon>
        <taxon>Vibrionales</taxon>
        <taxon>Vibrionaceae</taxon>
        <taxon>Vibrio</taxon>
    </lineage>
</organism>
<dbReference type="Gene3D" id="3.40.190.290">
    <property type="match status" value="1"/>
</dbReference>
<gene>
    <name evidence="6" type="ORF">L9W94_19335</name>
</gene>
<dbReference type="Proteomes" id="UP001140979">
    <property type="component" value="Unassembled WGS sequence"/>
</dbReference>
<dbReference type="Pfam" id="PF03466">
    <property type="entry name" value="LysR_substrate"/>
    <property type="match status" value="1"/>
</dbReference>
<keyword evidence="3" id="KW-0238">DNA-binding</keyword>
<dbReference type="PANTHER" id="PTHR30537:SF68">
    <property type="entry name" value="TRANSCRIPTIONAL REGULATOR-RELATED"/>
    <property type="match status" value="1"/>
</dbReference>
<keyword evidence="4" id="KW-0804">Transcription</keyword>
<dbReference type="PROSITE" id="PS50931">
    <property type="entry name" value="HTH_LYSR"/>
    <property type="match status" value="1"/>
</dbReference>
<feature type="domain" description="HTH lysR-type" evidence="5">
    <location>
        <begin position="1"/>
        <end position="58"/>
    </location>
</feature>
<dbReference type="InterPro" id="IPR000847">
    <property type="entry name" value="LysR_HTH_N"/>
</dbReference>
<dbReference type="SUPFAM" id="SSF53850">
    <property type="entry name" value="Periplasmic binding protein-like II"/>
    <property type="match status" value="1"/>
</dbReference>
<dbReference type="PANTHER" id="PTHR30537">
    <property type="entry name" value="HTH-TYPE TRANSCRIPTIONAL REGULATOR"/>
    <property type="match status" value="1"/>
</dbReference>
<dbReference type="EMBL" id="JAKNBA010000087">
    <property type="protein sequence ID" value="MDE1244241.1"/>
    <property type="molecule type" value="Genomic_DNA"/>
</dbReference>
<dbReference type="Pfam" id="PF00126">
    <property type="entry name" value="HTH_1"/>
    <property type="match status" value="1"/>
</dbReference>
<dbReference type="CDD" id="cd08422">
    <property type="entry name" value="PBP2_CrgA_like"/>
    <property type="match status" value="1"/>
</dbReference>
<reference evidence="6" key="1">
    <citation type="submission" date="2022-02" db="EMBL/GenBank/DDBJ databases">
        <title>Emergence and expansion in Europe of a Vibrio aestuarianus clonal complex pathogenic for oysters.</title>
        <authorList>
            <person name="Mesnil A."/>
            <person name="Travers M.-A."/>
        </authorList>
    </citation>
    <scope>NUCLEOTIDE SEQUENCE</scope>
    <source>
        <strain evidence="6">19_064_11T1</strain>
    </source>
</reference>
<proteinExistence type="inferred from homology"/>
<dbReference type="InterPro" id="IPR036390">
    <property type="entry name" value="WH_DNA-bd_sf"/>
</dbReference>
<evidence type="ECO:0000259" key="5">
    <source>
        <dbReference type="PROSITE" id="PS50931"/>
    </source>
</evidence>
<evidence type="ECO:0000256" key="2">
    <source>
        <dbReference type="ARBA" id="ARBA00023015"/>
    </source>
</evidence>
<evidence type="ECO:0000256" key="1">
    <source>
        <dbReference type="ARBA" id="ARBA00009437"/>
    </source>
</evidence>
<sequence>MKTEDIKMFHHIVESGGLVKASELLDLPKSNLSRRLKALEHELGIDLFHRQHKTIVVSENGRRFYQTSKTFLEQFEIEIQGLSSQNFELSGHIRIQILALPNLRILANIITDFMSIHPKVTIEIITSSTEFELIEKNVDIGFRIGYQLESMDLIARKLLSVDLSLYASPQYLEQYGTPQTPMDLELHEFILFRKFDGKIDRRLNFNNESVTVSGRLIVNDVGLLTQSCLDHQGISCIADHDTQEYVENGKLVKLLPNYRTEQVHGWLLYPRKKTLSRQAKALIDYILERFPENSEPNL</sequence>